<keyword evidence="2" id="KW-1185">Reference proteome</keyword>
<name>A0ABS6WD54_9BIFI</name>
<sequence>MTEMLTHGTAKARGFPSRDLLMSAIRVTQWHVASFHHHVIGTIVTGWQQSVNFHRVTG</sequence>
<dbReference type="RefSeq" id="WP_219058089.1">
    <property type="nucleotide sequence ID" value="NZ_JAHBBH010000006.1"/>
</dbReference>
<comment type="caution">
    <text evidence="1">The sequence shown here is derived from an EMBL/GenBank/DDBJ whole genome shotgun (WGS) entry which is preliminary data.</text>
</comment>
<reference evidence="1 2" key="1">
    <citation type="submission" date="2021-05" db="EMBL/GenBank/DDBJ databases">
        <title>Phylogenetic classification of ten novel species belonging to the genus Bifidobacterium comprising B. colchicus sp. nov., B. abeli sp. nov., B. bicoloris sp. nov., B. guerezis sp. nov., B. rosaliae sp. nov., B. santillanensis sp. nov., B. argentati sp. nov., B. amazzoni sp. nov., B. pluviali sp. nov., and B. pinnaculum sp. nov.</title>
        <authorList>
            <person name="Lugli G.A."/>
            <person name="Ruiz Garcia L."/>
            <person name="Margolles A."/>
            <person name="Ventura M."/>
        </authorList>
    </citation>
    <scope>NUCLEOTIDE SEQUENCE [LARGE SCALE GENOMIC DNA]</scope>
    <source>
        <strain evidence="1 2">82T10</strain>
    </source>
</reference>
<accession>A0ABS6WD54</accession>
<evidence type="ECO:0000313" key="2">
    <source>
        <dbReference type="Proteomes" id="UP000700815"/>
    </source>
</evidence>
<proteinExistence type="predicted"/>
<evidence type="ECO:0008006" key="3">
    <source>
        <dbReference type="Google" id="ProtNLM"/>
    </source>
</evidence>
<protein>
    <recommendedName>
        <fullName evidence="3">Transposase</fullName>
    </recommendedName>
</protein>
<dbReference type="EMBL" id="JAHBBH010000006">
    <property type="protein sequence ID" value="MBW3091983.1"/>
    <property type="molecule type" value="Genomic_DNA"/>
</dbReference>
<organism evidence="1 2">
    <name type="scientific">Bifidobacterium miconis</name>
    <dbReference type="NCBI Taxonomy" id="2834435"/>
    <lineage>
        <taxon>Bacteria</taxon>
        <taxon>Bacillati</taxon>
        <taxon>Actinomycetota</taxon>
        <taxon>Actinomycetes</taxon>
        <taxon>Bifidobacteriales</taxon>
        <taxon>Bifidobacteriaceae</taxon>
        <taxon>Bifidobacterium</taxon>
    </lineage>
</organism>
<dbReference type="Proteomes" id="UP000700815">
    <property type="component" value="Unassembled WGS sequence"/>
</dbReference>
<gene>
    <name evidence="1" type="ORF">KIH79_03245</name>
</gene>
<evidence type="ECO:0000313" key="1">
    <source>
        <dbReference type="EMBL" id="MBW3091983.1"/>
    </source>
</evidence>